<name>A0A7X1Y2S6_9PSED</name>
<keyword evidence="2" id="KW-0812">Transmembrane</keyword>
<feature type="region of interest" description="Disordered" evidence="1">
    <location>
        <begin position="219"/>
        <end position="241"/>
    </location>
</feature>
<dbReference type="AlphaFoldDB" id="A0A7X1Y2S6"/>
<gene>
    <name evidence="3" type="ORF">GHO29_17340</name>
</gene>
<reference evidence="3 4" key="1">
    <citation type="submission" date="2019-10" db="EMBL/GenBank/DDBJ databases">
        <title>Evaluation of single-gene subtyping targets for Pseudomonas.</title>
        <authorList>
            <person name="Reichler S.J."/>
            <person name="Orsi R.H."/>
            <person name="Wiedmann M."/>
            <person name="Martin N.H."/>
            <person name="Murphy S.I."/>
        </authorList>
    </citation>
    <scope>NUCLEOTIDE SEQUENCE [LARGE SCALE GENOMIC DNA]</scope>
    <source>
        <strain evidence="3 4">FSL R10-1984</strain>
    </source>
</reference>
<feature type="compositionally biased region" description="Basic and acidic residues" evidence="1">
    <location>
        <begin position="219"/>
        <end position="231"/>
    </location>
</feature>
<evidence type="ECO:0000256" key="2">
    <source>
        <dbReference type="SAM" id="Phobius"/>
    </source>
</evidence>
<evidence type="ECO:0000313" key="4">
    <source>
        <dbReference type="Proteomes" id="UP000437970"/>
    </source>
</evidence>
<dbReference type="EMBL" id="WIVW01000028">
    <property type="protein sequence ID" value="MQU28245.1"/>
    <property type="molecule type" value="Genomic_DNA"/>
</dbReference>
<evidence type="ECO:0000313" key="3">
    <source>
        <dbReference type="EMBL" id="MQU28245.1"/>
    </source>
</evidence>
<sequence length="241" mass="26615">MLEVQSFATIIPLAESETNQALVSYALGDSALIGMVKTASASGGASFTSSGQMPPLYDKRDELAHTRTMNKSTVDPIDQKLSSIEERMDKRMERMGEEFRREMRIRERASRREALAHHATLDAHIKSNDKAVTATLEALARTEAEFGKVKQANKEQRYWMAGIGVAIVLGIMGANATIFGGGKAFFDGGRDSITNQQNVESLINESRIQIQATQKMLEKIQDRQDALERQPAEPSITKPSN</sequence>
<evidence type="ECO:0000256" key="1">
    <source>
        <dbReference type="SAM" id="MobiDB-lite"/>
    </source>
</evidence>
<keyword evidence="2" id="KW-1133">Transmembrane helix</keyword>
<dbReference type="RefSeq" id="WP_153380855.1">
    <property type="nucleotide sequence ID" value="NZ_WIVW01000028.1"/>
</dbReference>
<proteinExistence type="predicted"/>
<protein>
    <submittedName>
        <fullName evidence="3">Uncharacterized protein</fullName>
    </submittedName>
</protein>
<accession>A0A7X1Y2S6</accession>
<dbReference type="Proteomes" id="UP000437970">
    <property type="component" value="Unassembled WGS sequence"/>
</dbReference>
<comment type="caution">
    <text evidence="3">The sequence shown here is derived from an EMBL/GenBank/DDBJ whole genome shotgun (WGS) entry which is preliminary data.</text>
</comment>
<keyword evidence="2" id="KW-0472">Membrane</keyword>
<feature type="transmembrane region" description="Helical" evidence="2">
    <location>
        <begin position="158"/>
        <end position="180"/>
    </location>
</feature>
<organism evidence="3 4">
    <name type="scientific">Pseudomonas helleri</name>
    <dbReference type="NCBI Taxonomy" id="1608996"/>
    <lineage>
        <taxon>Bacteria</taxon>
        <taxon>Pseudomonadati</taxon>
        <taxon>Pseudomonadota</taxon>
        <taxon>Gammaproteobacteria</taxon>
        <taxon>Pseudomonadales</taxon>
        <taxon>Pseudomonadaceae</taxon>
        <taxon>Pseudomonas</taxon>
    </lineage>
</organism>